<dbReference type="EMBL" id="CAMPGE010008716">
    <property type="protein sequence ID" value="CAI2367604.1"/>
    <property type="molecule type" value="Genomic_DNA"/>
</dbReference>
<accession>A0AAD1UF23</accession>
<evidence type="ECO:0000313" key="2">
    <source>
        <dbReference type="Proteomes" id="UP001295684"/>
    </source>
</evidence>
<sequence>MANWTARDLNTNIQEQEDVLNKTPTFYDLANSSQVTISDANPNFFNFQDNTENKILEISKSPFLMKEETKVNKRYSNNKINRIRKVNLDALRKPNSEAGIPLNKDFQFNYFRYFKYKHMMKKLKKKIMNELSRNSEFNPTKQEVMVKKSCFKDFENKLSIVTDKLQYYTQKLKKAGVDVNNQEIEDLNKISPKFTKETIKPKKVFKNPNIKTFEKSLDISTRSKRRVKGKLRQKFRSLSTMPRLRSKKRCMRNFKLQKNSIGKEYP</sequence>
<proteinExistence type="predicted"/>
<organism evidence="1 2">
    <name type="scientific">Euplotes crassus</name>
    <dbReference type="NCBI Taxonomy" id="5936"/>
    <lineage>
        <taxon>Eukaryota</taxon>
        <taxon>Sar</taxon>
        <taxon>Alveolata</taxon>
        <taxon>Ciliophora</taxon>
        <taxon>Intramacronucleata</taxon>
        <taxon>Spirotrichea</taxon>
        <taxon>Hypotrichia</taxon>
        <taxon>Euplotida</taxon>
        <taxon>Euplotidae</taxon>
        <taxon>Moneuplotes</taxon>
    </lineage>
</organism>
<comment type="caution">
    <text evidence="1">The sequence shown here is derived from an EMBL/GenBank/DDBJ whole genome shotgun (WGS) entry which is preliminary data.</text>
</comment>
<reference evidence="1" key="1">
    <citation type="submission" date="2023-07" db="EMBL/GenBank/DDBJ databases">
        <authorList>
            <consortium name="AG Swart"/>
            <person name="Singh M."/>
            <person name="Singh A."/>
            <person name="Seah K."/>
            <person name="Emmerich C."/>
        </authorList>
    </citation>
    <scope>NUCLEOTIDE SEQUENCE</scope>
    <source>
        <strain evidence="1">DP1</strain>
    </source>
</reference>
<keyword evidence="2" id="KW-1185">Reference proteome</keyword>
<dbReference type="AlphaFoldDB" id="A0AAD1UF23"/>
<name>A0AAD1UF23_EUPCR</name>
<dbReference type="Proteomes" id="UP001295684">
    <property type="component" value="Unassembled WGS sequence"/>
</dbReference>
<protein>
    <submittedName>
        <fullName evidence="1">Uncharacterized protein</fullName>
    </submittedName>
</protein>
<evidence type="ECO:0000313" key="1">
    <source>
        <dbReference type="EMBL" id="CAI2367604.1"/>
    </source>
</evidence>
<gene>
    <name evidence="1" type="ORF">ECRASSUSDP1_LOCUS8892</name>
</gene>